<name>A0AAN9KKE7_CLITE</name>
<organism evidence="1 2">
    <name type="scientific">Clitoria ternatea</name>
    <name type="common">Butterfly pea</name>
    <dbReference type="NCBI Taxonomy" id="43366"/>
    <lineage>
        <taxon>Eukaryota</taxon>
        <taxon>Viridiplantae</taxon>
        <taxon>Streptophyta</taxon>
        <taxon>Embryophyta</taxon>
        <taxon>Tracheophyta</taxon>
        <taxon>Spermatophyta</taxon>
        <taxon>Magnoliopsida</taxon>
        <taxon>eudicotyledons</taxon>
        <taxon>Gunneridae</taxon>
        <taxon>Pentapetalae</taxon>
        <taxon>rosids</taxon>
        <taxon>fabids</taxon>
        <taxon>Fabales</taxon>
        <taxon>Fabaceae</taxon>
        <taxon>Papilionoideae</taxon>
        <taxon>50 kb inversion clade</taxon>
        <taxon>NPAAA clade</taxon>
        <taxon>indigoferoid/millettioid clade</taxon>
        <taxon>Phaseoleae</taxon>
        <taxon>Clitoria</taxon>
    </lineage>
</organism>
<evidence type="ECO:0000313" key="1">
    <source>
        <dbReference type="EMBL" id="KAK7317858.1"/>
    </source>
</evidence>
<proteinExistence type="predicted"/>
<protein>
    <submittedName>
        <fullName evidence="1">Uncharacterized protein</fullName>
    </submittedName>
</protein>
<dbReference type="AlphaFoldDB" id="A0AAN9KKE7"/>
<dbReference type="Proteomes" id="UP001359559">
    <property type="component" value="Unassembled WGS sequence"/>
</dbReference>
<accession>A0AAN9KKE7</accession>
<dbReference type="EMBL" id="JAYKXN010000001">
    <property type="protein sequence ID" value="KAK7317858.1"/>
    <property type="molecule type" value="Genomic_DNA"/>
</dbReference>
<reference evidence="1 2" key="1">
    <citation type="submission" date="2024-01" db="EMBL/GenBank/DDBJ databases">
        <title>The genomes of 5 underutilized Papilionoideae crops provide insights into root nodulation and disease resistance.</title>
        <authorList>
            <person name="Yuan L."/>
        </authorList>
    </citation>
    <scope>NUCLEOTIDE SEQUENCE [LARGE SCALE GENOMIC DNA]</scope>
    <source>
        <strain evidence="1">LY-2023</strain>
        <tissue evidence="1">Leaf</tissue>
    </source>
</reference>
<gene>
    <name evidence="1" type="ORF">RJT34_02433</name>
</gene>
<evidence type="ECO:0000313" key="2">
    <source>
        <dbReference type="Proteomes" id="UP001359559"/>
    </source>
</evidence>
<sequence>MVTDSSKSMVDGVLTIMSVLASYQEAKVAIVKASTIPVLNFDRSFEEGSQGCSVCSLYELLDMQKDFLDLQPTTVVPGTDESIRKLVQQLYKLVELHEDFKGKSSVKKAILKCLVKKWEAKVTFKQNFVSMLLHQGHPRILSGFFSVLSCDVSVSVDGILGFSTRMPEDVADFSSSVV</sequence>
<comment type="caution">
    <text evidence="1">The sequence shown here is derived from an EMBL/GenBank/DDBJ whole genome shotgun (WGS) entry which is preliminary data.</text>
</comment>
<keyword evidence="2" id="KW-1185">Reference proteome</keyword>